<protein>
    <submittedName>
        <fullName evidence="5">Glycosyltransferase family 4 protein</fullName>
        <ecNumber evidence="5">2.4.-.-</ecNumber>
    </submittedName>
</protein>
<dbReference type="SUPFAM" id="SSF53756">
    <property type="entry name" value="UDP-Glycosyltransferase/glycogen phosphorylase"/>
    <property type="match status" value="1"/>
</dbReference>
<dbReference type="PANTHER" id="PTHR12526:SF510">
    <property type="entry name" value="D-INOSITOL 3-PHOSPHATE GLYCOSYLTRANSFERASE"/>
    <property type="match status" value="1"/>
</dbReference>
<feature type="domain" description="Glycosyl transferase family 1" evidence="3">
    <location>
        <begin position="190"/>
        <end position="348"/>
    </location>
</feature>
<dbReference type="AlphaFoldDB" id="A0ABD5R845"/>
<organism evidence="5 6">
    <name type="scientific">Salinirubrum litoreum</name>
    <dbReference type="NCBI Taxonomy" id="1126234"/>
    <lineage>
        <taxon>Archaea</taxon>
        <taxon>Methanobacteriati</taxon>
        <taxon>Methanobacteriota</taxon>
        <taxon>Stenosarchaea group</taxon>
        <taxon>Halobacteria</taxon>
        <taxon>Halobacteriales</taxon>
        <taxon>Haloferacaceae</taxon>
        <taxon>Salinirubrum</taxon>
    </lineage>
</organism>
<evidence type="ECO:0000256" key="1">
    <source>
        <dbReference type="ARBA" id="ARBA00022676"/>
    </source>
</evidence>
<dbReference type="InterPro" id="IPR001296">
    <property type="entry name" value="Glyco_trans_1"/>
</dbReference>
<evidence type="ECO:0000313" key="6">
    <source>
        <dbReference type="Proteomes" id="UP001596201"/>
    </source>
</evidence>
<evidence type="ECO:0000313" key="5">
    <source>
        <dbReference type="EMBL" id="MFC5366155.1"/>
    </source>
</evidence>
<feature type="domain" description="Glycosyltransferase subfamily 4-like N-terminal" evidence="4">
    <location>
        <begin position="42"/>
        <end position="160"/>
    </location>
</feature>
<dbReference type="Gene3D" id="3.40.50.2000">
    <property type="entry name" value="Glycogen Phosphorylase B"/>
    <property type="match status" value="2"/>
</dbReference>
<evidence type="ECO:0000259" key="3">
    <source>
        <dbReference type="Pfam" id="PF00534"/>
    </source>
</evidence>
<dbReference type="PANTHER" id="PTHR12526">
    <property type="entry name" value="GLYCOSYLTRANSFERASE"/>
    <property type="match status" value="1"/>
</dbReference>
<dbReference type="InterPro" id="IPR028098">
    <property type="entry name" value="Glyco_trans_4-like_N"/>
</dbReference>
<dbReference type="GO" id="GO:0016757">
    <property type="term" value="F:glycosyltransferase activity"/>
    <property type="evidence" value="ECO:0007669"/>
    <property type="project" value="UniProtKB-KW"/>
</dbReference>
<dbReference type="CDD" id="cd03801">
    <property type="entry name" value="GT4_PimA-like"/>
    <property type="match status" value="1"/>
</dbReference>
<dbReference type="Pfam" id="PF13439">
    <property type="entry name" value="Glyco_transf_4"/>
    <property type="match status" value="1"/>
</dbReference>
<proteinExistence type="predicted"/>
<evidence type="ECO:0000259" key="4">
    <source>
        <dbReference type="Pfam" id="PF13439"/>
    </source>
</evidence>
<comment type="caution">
    <text evidence="5">The sequence shown here is derived from an EMBL/GenBank/DDBJ whole genome shotgun (WGS) entry which is preliminary data.</text>
</comment>
<accession>A0ABD5R845</accession>
<dbReference type="EMBL" id="JBHSKX010000001">
    <property type="protein sequence ID" value="MFC5366155.1"/>
    <property type="molecule type" value="Genomic_DNA"/>
</dbReference>
<reference evidence="5 6" key="1">
    <citation type="journal article" date="2019" name="Int. J. Syst. Evol. Microbiol.">
        <title>The Global Catalogue of Microorganisms (GCM) 10K type strain sequencing project: providing services to taxonomists for standard genome sequencing and annotation.</title>
        <authorList>
            <consortium name="The Broad Institute Genomics Platform"/>
            <consortium name="The Broad Institute Genome Sequencing Center for Infectious Disease"/>
            <person name="Wu L."/>
            <person name="Ma J."/>
        </authorList>
    </citation>
    <scope>NUCLEOTIDE SEQUENCE [LARGE SCALE GENOMIC DNA]</scope>
    <source>
        <strain evidence="5 6">CGMCC 1.12237</strain>
    </source>
</reference>
<keyword evidence="6" id="KW-1185">Reference proteome</keyword>
<sequence length="376" mass="41253">MQEAETDREEGDADTLHVGWVVYGDLDRRSGGYLYDAEVVERLRAAGDEVTVVSLPDVSYLRSLTHNAGRGLRRRLRRVAREVDVLVQDELCHPSLAWANDALPAGTPVVGLVHHLRSAEPAPPWRRRGYRTIERRYLRTLDAVICNSETTRRTVTELAGPEATAESVVAYPAGDRFGEPLPAAEIRRRAHEDPFRVVFLGNVTPRKGLDTLLAGLSRLHCDWDLTVLGSLSADESYAESVARLVGDLGLADRVTLAGRVDDDRLRAELRRGHVLAIPSTYEGFGIAYLEGMCFGLPALASTAGGASELVTHRADGWVVDPGDPSEIADALAPVCRKRDRLARMGLAAADRYRDHPTWAETASTIRAFLTDVSETD</sequence>
<evidence type="ECO:0000256" key="2">
    <source>
        <dbReference type="ARBA" id="ARBA00022679"/>
    </source>
</evidence>
<name>A0ABD5R845_9EURY</name>
<dbReference type="Proteomes" id="UP001596201">
    <property type="component" value="Unassembled WGS sequence"/>
</dbReference>
<gene>
    <name evidence="5" type="ORF">ACFPJ5_04340</name>
</gene>
<keyword evidence="2 5" id="KW-0808">Transferase</keyword>
<keyword evidence="1 5" id="KW-0328">Glycosyltransferase</keyword>
<dbReference type="EC" id="2.4.-.-" evidence="5"/>
<dbReference type="RefSeq" id="WP_227228490.1">
    <property type="nucleotide sequence ID" value="NZ_JAJCVJ010000001.1"/>
</dbReference>
<dbReference type="Pfam" id="PF00534">
    <property type="entry name" value="Glycos_transf_1"/>
    <property type="match status" value="1"/>
</dbReference>